<dbReference type="EMBL" id="CAJPWZ010002532">
    <property type="protein sequence ID" value="CAG2239673.1"/>
    <property type="molecule type" value="Genomic_DNA"/>
</dbReference>
<organism evidence="3 4">
    <name type="scientific">Mytilus edulis</name>
    <name type="common">Blue mussel</name>
    <dbReference type="NCBI Taxonomy" id="6550"/>
    <lineage>
        <taxon>Eukaryota</taxon>
        <taxon>Metazoa</taxon>
        <taxon>Spiralia</taxon>
        <taxon>Lophotrochozoa</taxon>
        <taxon>Mollusca</taxon>
        <taxon>Bivalvia</taxon>
        <taxon>Autobranchia</taxon>
        <taxon>Pteriomorphia</taxon>
        <taxon>Mytilida</taxon>
        <taxon>Mytiloidea</taxon>
        <taxon>Mytilidae</taxon>
        <taxon>Mytilinae</taxon>
        <taxon>Mytilus</taxon>
    </lineage>
</organism>
<dbReference type="Pfam" id="PF15393">
    <property type="entry name" value="DUF4615"/>
    <property type="match status" value="1"/>
</dbReference>
<sequence length="219" mass="24653">MPPKKRQANDNANNQPTNDDTGAANEFDIELSWSAEAIKVLKILRSDKSPLVKKRQAMRNTFGDYRQKIKEEEKKNATKMKKLKVTPVSTESNKSVFYKKSLKKANESYVTMMASINVNDEKSQVDTTRLMSDNTQGEPAGGFKFGFTQPSSCESINTQDKAVCNGDKVNIDVTCLSHDPSDKEPAKCVEKEDSNLNHVNKFVMQKSDNNFQFNFDIPP</sequence>
<comment type="caution">
    <text evidence="3">The sequence shown here is derived from an EMBL/GenBank/DDBJ whole genome shotgun (WGS) entry which is preliminary data.</text>
</comment>
<name>A0A8S3UB07_MYTED</name>
<reference evidence="3" key="1">
    <citation type="submission" date="2021-03" db="EMBL/GenBank/DDBJ databases">
        <authorList>
            <person name="Bekaert M."/>
        </authorList>
    </citation>
    <scope>NUCLEOTIDE SEQUENCE</scope>
</reference>
<accession>A0A8S3UB07</accession>
<dbReference type="PANTHER" id="PTHR13602:SF2">
    <property type="entry name" value="UPF0488 PROTEIN C8ORF33"/>
    <property type="match status" value="1"/>
</dbReference>
<evidence type="ECO:0000256" key="2">
    <source>
        <dbReference type="SAM" id="MobiDB-lite"/>
    </source>
</evidence>
<dbReference type="Proteomes" id="UP000683360">
    <property type="component" value="Unassembled WGS sequence"/>
</dbReference>
<proteinExistence type="inferred from homology"/>
<dbReference type="AlphaFoldDB" id="A0A8S3UB07"/>
<feature type="region of interest" description="Disordered" evidence="2">
    <location>
        <begin position="1"/>
        <end position="25"/>
    </location>
</feature>
<feature type="compositionally biased region" description="Polar residues" evidence="2">
    <location>
        <begin position="9"/>
        <end position="20"/>
    </location>
</feature>
<dbReference type="InterPro" id="IPR029274">
    <property type="entry name" value="DUF4615"/>
</dbReference>
<dbReference type="PANTHER" id="PTHR13602">
    <property type="entry name" value="UPF0488 PROTEIN C8ORF33"/>
    <property type="match status" value="1"/>
</dbReference>
<evidence type="ECO:0000313" key="3">
    <source>
        <dbReference type="EMBL" id="CAG2239673.1"/>
    </source>
</evidence>
<comment type="similarity">
    <text evidence="1">Belongs to the UPF0488 family.</text>
</comment>
<gene>
    <name evidence="3" type="ORF">MEDL_52024</name>
</gene>
<keyword evidence="4" id="KW-1185">Reference proteome</keyword>
<protein>
    <submittedName>
        <fullName evidence="3">Uncharacterized protein</fullName>
    </submittedName>
</protein>
<evidence type="ECO:0000256" key="1">
    <source>
        <dbReference type="ARBA" id="ARBA00005707"/>
    </source>
</evidence>
<dbReference type="OrthoDB" id="20277at2759"/>
<evidence type="ECO:0000313" key="4">
    <source>
        <dbReference type="Proteomes" id="UP000683360"/>
    </source>
</evidence>